<dbReference type="InterPro" id="IPR036390">
    <property type="entry name" value="WH_DNA-bd_sf"/>
</dbReference>
<dbReference type="RefSeq" id="WP_013603655.1">
    <property type="nucleotide sequence ID" value="NC_015151.1"/>
</dbReference>
<dbReference type="Proteomes" id="UP000007485">
    <property type="component" value="Chromosome"/>
</dbReference>
<dbReference type="EMBL" id="CP002529">
    <property type="protein sequence ID" value="ADY00492.1"/>
    <property type="molecule type" value="Genomic_DNA"/>
</dbReference>
<feature type="domain" description="Transcription regulator PadR N-terminal" evidence="1">
    <location>
        <begin position="22"/>
        <end position="79"/>
    </location>
</feature>
<dbReference type="PANTHER" id="PTHR43252">
    <property type="entry name" value="TRANSCRIPTIONAL REGULATOR YQJI"/>
    <property type="match status" value="1"/>
</dbReference>
<dbReference type="InterPro" id="IPR036388">
    <property type="entry name" value="WH-like_DNA-bd_sf"/>
</dbReference>
<dbReference type="Gene3D" id="1.10.10.10">
    <property type="entry name" value="Winged helix-like DNA-binding domain superfamily/Winged helix DNA-binding domain"/>
    <property type="match status" value="1"/>
</dbReference>
<accession>F0QTF0</accession>
<dbReference type="STRING" id="985053.VMUT_0278"/>
<dbReference type="KEGG" id="vmo:VMUT_0278"/>
<dbReference type="PANTHER" id="PTHR43252:SF7">
    <property type="entry name" value="TRANSCRIPTIONAL REGULATOR YQJI"/>
    <property type="match status" value="1"/>
</dbReference>
<dbReference type="eggNOG" id="arCOG00001">
    <property type="taxonomic scope" value="Archaea"/>
</dbReference>
<organism evidence="2 3">
    <name type="scientific">Vulcanisaeta moutnovskia (strain 768-28)</name>
    <dbReference type="NCBI Taxonomy" id="985053"/>
    <lineage>
        <taxon>Archaea</taxon>
        <taxon>Thermoproteota</taxon>
        <taxon>Thermoprotei</taxon>
        <taxon>Thermoproteales</taxon>
        <taxon>Thermoproteaceae</taxon>
        <taxon>Vulcanisaeta</taxon>
    </lineage>
</organism>
<reference evidence="2 3" key="1">
    <citation type="journal article" date="2011" name="J. Bacteriol.">
        <title>Complete genome sequence of 'Vulcanisaeta moutnovskia' strain 768-28, a novel member of the hyperthermophilic crenarchaeal genus vulcanisaeta.</title>
        <authorList>
            <person name="Gumerov V.M."/>
            <person name="Mardanov A.V."/>
            <person name="Beletsky A.V."/>
            <person name="Prokofeva M.I."/>
            <person name="Bonch-Osmolovskaya E.A."/>
            <person name="Ravin N.V."/>
            <person name="Skryabin K.G."/>
        </authorList>
    </citation>
    <scope>NUCLEOTIDE SEQUENCE [LARGE SCALE GENOMIC DNA]</scope>
    <source>
        <strain evidence="2 3">768-28</strain>
    </source>
</reference>
<dbReference type="GeneID" id="10287930"/>
<evidence type="ECO:0000259" key="1">
    <source>
        <dbReference type="Pfam" id="PF03551"/>
    </source>
</evidence>
<protein>
    <submittedName>
        <fullName evidence="2">Transcriptional regulator, PadR-like family</fullName>
    </submittedName>
</protein>
<name>F0QTF0_VULM7</name>
<dbReference type="Pfam" id="PF03551">
    <property type="entry name" value="PadR"/>
    <property type="match status" value="1"/>
</dbReference>
<dbReference type="SUPFAM" id="SSF46785">
    <property type="entry name" value="Winged helix' DNA-binding domain"/>
    <property type="match status" value="1"/>
</dbReference>
<dbReference type="HOGENOM" id="CLU_063440_9_1_2"/>
<sequence length="113" mass="13182">MSQKALNRLIVKLTKENLWIYIVKLLMERPMYGYEIAKEIKERFSISITNVGVYVVLYKMERDGLVETFMSDGSKMYRLRPETIELWLKARDFISSILKEVFNCGVDCGSGKT</sequence>
<evidence type="ECO:0000313" key="3">
    <source>
        <dbReference type="Proteomes" id="UP000007485"/>
    </source>
</evidence>
<keyword evidence="3" id="KW-1185">Reference proteome</keyword>
<gene>
    <name evidence="2" type="ordered locus">VMUT_0278</name>
</gene>
<proteinExistence type="predicted"/>
<dbReference type="AlphaFoldDB" id="F0QTF0"/>
<dbReference type="InterPro" id="IPR005149">
    <property type="entry name" value="Tscrpt_reg_PadR_N"/>
</dbReference>
<evidence type="ECO:0000313" key="2">
    <source>
        <dbReference type="EMBL" id="ADY00492.1"/>
    </source>
</evidence>
<dbReference type="OrthoDB" id="56053at2157"/>